<feature type="region of interest" description="Disordered" evidence="1">
    <location>
        <begin position="1"/>
        <end position="25"/>
    </location>
</feature>
<name>A0AB39PYF4_9ACTN</name>
<keyword evidence="2" id="KW-1133">Transmembrane helix</keyword>
<evidence type="ECO:0000256" key="1">
    <source>
        <dbReference type="SAM" id="MobiDB-lite"/>
    </source>
</evidence>
<proteinExistence type="predicted"/>
<gene>
    <name evidence="3" type="ORF">AB5J49_18080</name>
</gene>
<organism evidence="3">
    <name type="scientific">Streptomyces sp. R28</name>
    <dbReference type="NCBI Taxonomy" id="3238628"/>
    <lineage>
        <taxon>Bacteria</taxon>
        <taxon>Bacillati</taxon>
        <taxon>Actinomycetota</taxon>
        <taxon>Actinomycetes</taxon>
        <taxon>Kitasatosporales</taxon>
        <taxon>Streptomycetaceae</taxon>
        <taxon>Streptomyces</taxon>
    </lineage>
</organism>
<sequence length="179" mass="18894">MTVAPGRDMTNALVDRARGERERRSSGRSRASALFALAVVGGIGLLLALTVGGDPNEPPTCDDKTMTRGDVCVIYSSGSGGGSFSYDEMVDRRESSNTVMRGIGFGLAGLCAVLMIPVATRLDPSTPWGTPVAGACPRCGKPNRRERKTTHSISQGRTTYSYTGVVTLCTCGFSAVRRP</sequence>
<evidence type="ECO:0000313" key="3">
    <source>
        <dbReference type="EMBL" id="XDQ35092.1"/>
    </source>
</evidence>
<reference evidence="3" key="1">
    <citation type="submission" date="2024-07" db="EMBL/GenBank/DDBJ databases">
        <authorList>
            <person name="Yu S.T."/>
        </authorList>
    </citation>
    <scope>NUCLEOTIDE SEQUENCE</scope>
    <source>
        <strain evidence="3">R28</strain>
    </source>
</reference>
<feature type="transmembrane region" description="Helical" evidence="2">
    <location>
        <begin position="99"/>
        <end position="119"/>
    </location>
</feature>
<accession>A0AB39PYF4</accession>
<dbReference type="EMBL" id="CP163439">
    <property type="protein sequence ID" value="XDQ35092.1"/>
    <property type="molecule type" value="Genomic_DNA"/>
</dbReference>
<dbReference type="RefSeq" id="WP_369169665.1">
    <property type="nucleotide sequence ID" value="NZ_CP163439.1"/>
</dbReference>
<feature type="compositionally biased region" description="Basic and acidic residues" evidence="1">
    <location>
        <begin position="15"/>
        <end position="25"/>
    </location>
</feature>
<feature type="transmembrane region" description="Helical" evidence="2">
    <location>
        <begin position="31"/>
        <end position="49"/>
    </location>
</feature>
<keyword evidence="2" id="KW-0472">Membrane</keyword>
<evidence type="ECO:0000256" key="2">
    <source>
        <dbReference type="SAM" id="Phobius"/>
    </source>
</evidence>
<dbReference type="AlphaFoldDB" id="A0AB39PYF4"/>
<keyword evidence="2" id="KW-0812">Transmembrane</keyword>
<protein>
    <submittedName>
        <fullName evidence="3">Uncharacterized protein</fullName>
    </submittedName>
</protein>